<organism evidence="1 2">
    <name type="scientific">Dreissena polymorpha</name>
    <name type="common">Zebra mussel</name>
    <name type="synonym">Mytilus polymorpha</name>
    <dbReference type="NCBI Taxonomy" id="45954"/>
    <lineage>
        <taxon>Eukaryota</taxon>
        <taxon>Metazoa</taxon>
        <taxon>Spiralia</taxon>
        <taxon>Lophotrochozoa</taxon>
        <taxon>Mollusca</taxon>
        <taxon>Bivalvia</taxon>
        <taxon>Autobranchia</taxon>
        <taxon>Heteroconchia</taxon>
        <taxon>Euheterodonta</taxon>
        <taxon>Imparidentia</taxon>
        <taxon>Neoheterodontei</taxon>
        <taxon>Myida</taxon>
        <taxon>Dreissenoidea</taxon>
        <taxon>Dreissenidae</taxon>
        <taxon>Dreissena</taxon>
    </lineage>
</organism>
<evidence type="ECO:0000313" key="1">
    <source>
        <dbReference type="EMBL" id="KAH3872601.1"/>
    </source>
</evidence>
<reference evidence="1" key="2">
    <citation type="submission" date="2020-11" db="EMBL/GenBank/DDBJ databases">
        <authorList>
            <person name="McCartney M.A."/>
            <person name="Auch B."/>
            <person name="Kono T."/>
            <person name="Mallez S."/>
            <person name="Becker A."/>
            <person name="Gohl D.M."/>
            <person name="Silverstein K.A.T."/>
            <person name="Koren S."/>
            <person name="Bechman K.B."/>
            <person name="Herman A."/>
            <person name="Abrahante J.E."/>
            <person name="Garbe J."/>
        </authorList>
    </citation>
    <scope>NUCLEOTIDE SEQUENCE</scope>
    <source>
        <strain evidence="1">Duluth1</strain>
        <tissue evidence="1">Whole animal</tissue>
    </source>
</reference>
<comment type="caution">
    <text evidence="1">The sequence shown here is derived from an EMBL/GenBank/DDBJ whole genome shotgun (WGS) entry which is preliminary data.</text>
</comment>
<accession>A0A9D4MAE4</accession>
<evidence type="ECO:0000313" key="2">
    <source>
        <dbReference type="Proteomes" id="UP000828390"/>
    </source>
</evidence>
<feature type="non-terminal residue" evidence="1">
    <location>
        <position position="1"/>
    </location>
</feature>
<gene>
    <name evidence="1" type="ORF">DPMN_035820</name>
</gene>
<protein>
    <submittedName>
        <fullName evidence="1">Uncharacterized protein</fullName>
    </submittedName>
</protein>
<dbReference type="AlphaFoldDB" id="A0A9D4MAE4"/>
<proteinExistence type="predicted"/>
<dbReference type="EMBL" id="JAIWYP010000002">
    <property type="protein sequence ID" value="KAH3872601.1"/>
    <property type="molecule type" value="Genomic_DNA"/>
</dbReference>
<reference evidence="1" key="1">
    <citation type="journal article" date="2019" name="bioRxiv">
        <title>The Genome of the Zebra Mussel, Dreissena polymorpha: A Resource for Invasive Species Research.</title>
        <authorList>
            <person name="McCartney M.A."/>
            <person name="Auch B."/>
            <person name="Kono T."/>
            <person name="Mallez S."/>
            <person name="Zhang Y."/>
            <person name="Obille A."/>
            <person name="Becker A."/>
            <person name="Abrahante J.E."/>
            <person name="Garbe J."/>
            <person name="Badalamenti J.P."/>
            <person name="Herman A."/>
            <person name="Mangelson H."/>
            <person name="Liachko I."/>
            <person name="Sullivan S."/>
            <person name="Sone E.D."/>
            <person name="Koren S."/>
            <person name="Silverstein K.A.T."/>
            <person name="Beckman K.B."/>
            <person name="Gohl D.M."/>
        </authorList>
    </citation>
    <scope>NUCLEOTIDE SEQUENCE</scope>
    <source>
        <strain evidence="1">Duluth1</strain>
        <tissue evidence="1">Whole animal</tissue>
    </source>
</reference>
<dbReference type="Proteomes" id="UP000828390">
    <property type="component" value="Unassembled WGS sequence"/>
</dbReference>
<keyword evidence="2" id="KW-1185">Reference proteome</keyword>
<name>A0A9D4MAE4_DREPO</name>
<sequence length="161" mass="18526">VKGQGQDIEEMIGKSVEHFYEKQGPKVVIYPIEGHNHAVVLQKSRKKDFRDLVHEDGSIHLIPDSDGHCVCGVDWLEETELECTRIISATDMLHAKGIFFLIEKDQAIYIRNCSSCDRFKDYGGIEDQLLNMGVYLISHDLLRKYLHQFITEGKPLISFYQ</sequence>